<reference evidence="2" key="1">
    <citation type="journal article" date="2019" name="Sci. Rep.">
        <title>Draft genome of Tanacetum cinerariifolium, the natural source of mosquito coil.</title>
        <authorList>
            <person name="Yamashiro T."/>
            <person name="Shiraishi A."/>
            <person name="Satake H."/>
            <person name="Nakayama K."/>
        </authorList>
    </citation>
    <scope>NUCLEOTIDE SEQUENCE</scope>
</reference>
<organism evidence="2">
    <name type="scientific">Tanacetum cinerariifolium</name>
    <name type="common">Dalmatian daisy</name>
    <name type="synonym">Chrysanthemum cinerariifolium</name>
    <dbReference type="NCBI Taxonomy" id="118510"/>
    <lineage>
        <taxon>Eukaryota</taxon>
        <taxon>Viridiplantae</taxon>
        <taxon>Streptophyta</taxon>
        <taxon>Embryophyta</taxon>
        <taxon>Tracheophyta</taxon>
        <taxon>Spermatophyta</taxon>
        <taxon>Magnoliopsida</taxon>
        <taxon>eudicotyledons</taxon>
        <taxon>Gunneridae</taxon>
        <taxon>Pentapetalae</taxon>
        <taxon>asterids</taxon>
        <taxon>campanulids</taxon>
        <taxon>Asterales</taxon>
        <taxon>Asteraceae</taxon>
        <taxon>Asteroideae</taxon>
        <taxon>Anthemideae</taxon>
        <taxon>Anthemidinae</taxon>
        <taxon>Tanacetum</taxon>
    </lineage>
</organism>
<name>A0A699IPL5_TANCI</name>
<feature type="compositionally biased region" description="Basic and acidic residues" evidence="1">
    <location>
        <begin position="136"/>
        <end position="146"/>
    </location>
</feature>
<dbReference type="AlphaFoldDB" id="A0A699IPL5"/>
<evidence type="ECO:0000256" key="1">
    <source>
        <dbReference type="SAM" id="MobiDB-lite"/>
    </source>
</evidence>
<comment type="caution">
    <text evidence="2">The sequence shown here is derived from an EMBL/GenBank/DDBJ whole genome shotgun (WGS) entry which is preliminary data.</text>
</comment>
<feature type="region of interest" description="Disordered" evidence="1">
    <location>
        <begin position="86"/>
        <end position="163"/>
    </location>
</feature>
<protein>
    <submittedName>
        <fullName evidence="2">Uncharacterized protein</fullName>
    </submittedName>
</protein>
<accession>A0A699IPL5</accession>
<evidence type="ECO:0000313" key="2">
    <source>
        <dbReference type="EMBL" id="GEZ73346.1"/>
    </source>
</evidence>
<sequence>MEIELPGDLKEIPKKLDSFTLTVKSLTTQVAKLKTLQWELPTKFLFVPTHIESIQAKIKTLDALPSLFNKVTEALNKFAQVIESASKKARDQGVPSADPTGTQLVEGGRTLHTPPKSSSQPEREHIKKDKGKKAMSSKDAKEKDTESNSNDDTINLTGSMDESSKKKFKKFNFVIEGGEHVHLTKEQIKE</sequence>
<proteinExistence type="predicted"/>
<gene>
    <name evidence="2" type="ORF">Tci_545319</name>
</gene>
<feature type="compositionally biased region" description="Polar residues" evidence="1">
    <location>
        <begin position="147"/>
        <end position="161"/>
    </location>
</feature>
<dbReference type="EMBL" id="BKCJ010316310">
    <property type="protein sequence ID" value="GEZ73346.1"/>
    <property type="molecule type" value="Genomic_DNA"/>
</dbReference>